<evidence type="ECO:0000313" key="1">
    <source>
        <dbReference type="EMBL" id="GBQ05112.1"/>
    </source>
</evidence>
<dbReference type="Proteomes" id="UP001062901">
    <property type="component" value="Unassembled WGS sequence"/>
</dbReference>
<reference evidence="1" key="1">
    <citation type="submission" date="2013-04" db="EMBL/GenBank/DDBJ databases">
        <title>The genome sequencing project of 58 acetic acid bacteria.</title>
        <authorList>
            <person name="Okamoto-Kainuma A."/>
            <person name="Ishikawa M."/>
            <person name="Umino S."/>
            <person name="Koizumi Y."/>
            <person name="Shiwa Y."/>
            <person name="Yoshikawa H."/>
            <person name="Matsutani M."/>
            <person name="Matsushita K."/>
        </authorList>
    </citation>
    <scope>NUCLEOTIDE SEQUENCE</scope>
    <source>
        <strain evidence="1">DSM 15669</strain>
    </source>
</reference>
<sequence>MMGRGSTLYLMFSAQEGKEPSVLPIILLMSGSFVRLGELFSVRRVVIILAERGHAIIAFKPATKINLSAVV</sequence>
<protein>
    <submittedName>
        <fullName evidence="1">Uncharacterized protein</fullName>
    </submittedName>
</protein>
<dbReference type="EMBL" id="BAQD01000003">
    <property type="protein sequence ID" value="GBQ05112.1"/>
    <property type="molecule type" value="Genomic_DNA"/>
</dbReference>
<comment type="caution">
    <text evidence="1">The sequence shown here is derived from an EMBL/GenBank/DDBJ whole genome shotgun (WGS) entry which is preliminary data.</text>
</comment>
<evidence type="ECO:0000313" key="2">
    <source>
        <dbReference type="Proteomes" id="UP001062901"/>
    </source>
</evidence>
<keyword evidence="2" id="KW-1185">Reference proteome</keyword>
<accession>A0ABQ0NX19</accession>
<proteinExistence type="predicted"/>
<gene>
    <name evidence="1" type="ORF">AA15669_0308</name>
</gene>
<organism evidence="1 2">
    <name type="scientific">Saccharibacter floricola DSM 15669</name>
    <dbReference type="NCBI Taxonomy" id="1123227"/>
    <lineage>
        <taxon>Bacteria</taxon>
        <taxon>Pseudomonadati</taxon>
        <taxon>Pseudomonadota</taxon>
        <taxon>Alphaproteobacteria</taxon>
        <taxon>Acetobacterales</taxon>
        <taxon>Acetobacteraceae</taxon>
        <taxon>Saccharibacter</taxon>
    </lineage>
</organism>
<name>A0ABQ0NX19_9PROT</name>